<organism evidence="2 3">
    <name type="scientific">Cohnella cholangitidis</name>
    <dbReference type="NCBI Taxonomy" id="2598458"/>
    <lineage>
        <taxon>Bacteria</taxon>
        <taxon>Bacillati</taxon>
        <taxon>Bacillota</taxon>
        <taxon>Bacilli</taxon>
        <taxon>Bacillales</taxon>
        <taxon>Paenibacillaceae</taxon>
        <taxon>Cohnella</taxon>
    </lineage>
</organism>
<dbReference type="InterPro" id="IPR058869">
    <property type="entry name" value="YqzN_YkzM"/>
</dbReference>
<dbReference type="RefSeq" id="WP_182299191.1">
    <property type="nucleotide sequence ID" value="NZ_CP041969.1"/>
</dbReference>
<evidence type="ECO:0000313" key="3">
    <source>
        <dbReference type="Proteomes" id="UP000515679"/>
    </source>
</evidence>
<proteinExistence type="predicted"/>
<dbReference type="Pfam" id="PF26160">
    <property type="entry name" value="YqzN_YkzM"/>
    <property type="match status" value="1"/>
</dbReference>
<dbReference type="Proteomes" id="UP000515679">
    <property type="component" value="Chromosome"/>
</dbReference>
<dbReference type="EMBL" id="CP041969">
    <property type="protein sequence ID" value="QMV42963.1"/>
    <property type="molecule type" value="Genomic_DNA"/>
</dbReference>
<reference evidence="2 3" key="1">
    <citation type="submission" date="2019-07" db="EMBL/GenBank/DDBJ databases">
        <authorList>
            <person name="Kim J.K."/>
            <person name="Cheong H.-M."/>
            <person name="Choi Y."/>
            <person name="Hwang K.J."/>
            <person name="Lee S."/>
            <person name="Choi C."/>
        </authorList>
    </citation>
    <scope>NUCLEOTIDE SEQUENCE [LARGE SCALE GENOMIC DNA]</scope>
    <source>
        <strain evidence="2 3">KS 22</strain>
    </source>
</reference>
<gene>
    <name evidence="2" type="ORF">FPL14_18550</name>
</gene>
<accession>A0A7G5C179</accession>
<name>A0A7G5C179_9BACL</name>
<sequence length="63" mass="7189">MASKKSGMIESKYTRDEFIENAQALFQVKPEIVAGAIHEVKQNQLTIDEAKRLVAQFLKRKVL</sequence>
<evidence type="ECO:0000259" key="1">
    <source>
        <dbReference type="Pfam" id="PF26160"/>
    </source>
</evidence>
<evidence type="ECO:0000313" key="2">
    <source>
        <dbReference type="EMBL" id="QMV42963.1"/>
    </source>
</evidence>
<keyword evidence="3" id="KW-1185">Reference proteome</keyword>
<protein>
    <recommendedName>
        <fullName evidence="1">YqzN/YkzM domain-containing protein</fullName>
    </recommendedName>
</protein>
<dbReference type="AlphaFoldDB" id="A0A7G5C179"/>
<dbReference type="KEGG" id="cchl:FPL14_18550"/>
<feature type="domain" description="YqzN/YkzM" evidence="1">
    <location>
        <begin position="10"/>
        <end position="61"/>
    </location>
</feature>